<keyword evidence="1" id="KW-0472">Membrane</keyword>
<comment type="caution">
    <text evidence="2">The sequence shown here is derived from an EMBL/GenBank/DDBJ whole genome shotgun (WGS) entry which is preliminary data.</text>
</comment>
<keyword evidence="1" id="KW-0812">Transmembrane</keyword>
<evidence type="ECO:0000313" key="2">
    <source>
        <dbReference type="EMBL" id="KAL0574180.1"/>
    </source>
</evidence>
<proteinExistence type="predicted"/>
<accession>A0ABR3FGC7</accession>
<name>A0ABR3FGC7_9AGAR</name>
<protein>
    <recommendedName>
        <fullName evidence="4">Mid2 domain-containing protein</fullName>
    </recommendedName>
</protein>
<feature type="transmembrane region" description="Helical" evidence="1">
    <location>
        <begin position="47"/>
        <end position="70"/>
    </location>
</feature>
<keyword evidence="3" id="KW-1185">Reference proteome</keyword>
<organism evidence="2 3">
    <name type="scientific">Marasmius crinis-equi</name>
    <dbReference type="NCBI Taxonomy" id="585013"/>
    <lineage>
        <taxon>Eukaryota</taxon>
        <taxon>Fungi</taxon>
        <taxon>Dikarya</taxon>
        <taxon>Basidiomycota</taxon>
        <taxon>Agaricomycotina</taxon>
        <taxon>Agaricomycetes</taxon>
        <taxon>Agaricomycetidae</taxon>
        <taxon>Agaricales</taxon>
        <taxon>Marasmiineae</taxon>
        <taxon>Marasmiaceae</taxon>
        <taxon>Marasmius</taxon>
    </lineage>
</organism>
<keyword evidence="1" id="KW-1133">Transmembrane helix</keyword>
<evidence type="ECO:0000313" key="3">
    <source>
        <dbReference type="Proteomes" id="UP001465976"/>
    </source>
</evidence>
<gene>
    <name evidence="2" type="ORF">V5O48_007771</name>
</gene>
<evidence type="ECO:0008006" key="4">
    <source>
        <dbReference type="Google" id="ProtNLM"/>
    </source>
</evidence>
<reference evidence="2 3" key="1">
    <citation type="submission" date="2024-02" db="EMBL/GenBank/DDBJ databases">
        <title>A draft genome for the cacao thread blight pathogen Marasmius crinis-equi.</title>
        <authorList>
            <person name="Cohen S.P."/>
            <person name="Baruah I.K."/>
            <person name="Amoako-Attah I."/>
            <person name="Bukari Y."/>
            <person name="Meinhardt L.W."/>
            <person name="Bailey B.A."/>
        </authorList>
    </citation>
    <scope>NUCLEOTIDE SEQUENCE [LARGE SCALE GENOMIC DNA]</scope>
    <source>
        <strain evidence="2 3">GH-76</strain>
    </source>
</reference>
<sequence length="136" mass="14908">MTLLDPDNRLWLDYIDFMPATATDTAGTTSTTPSTATSNKKYISKGVVAGISISAAILFSVSVLGLLWWLRRKHRRRHSSEVDQAELSLTDPDVDVSQQRYSYPSSTISSSIPPISSDSSAPGLGKAVYTYRIQNH</sequence>
<dbReference type="Proteomes" id="UP001465976">
    <property type="component" value="Unassembled WGS sequence"/>
</dbReference>
<evidence type="ECO:0000256" key="1">
    <source>
        <dbReference type="SAM" id="Phobius"/>
    </source>
</evidence>
<dbReference type="EMBL" id="JBAHYK010000421">
    <property type="protein sequence ID" value="KAL0574180.1"/>
    <property type="molecule type" value="Genomic_DNA"/>
</dbReference>